<sequence length="258" mass="28345">MPTQGPSPPQGHTFLSEIDVPGTEWMVDSADFMEKEGGIETVGDLALLDVDNKELVLKLTRASDYGAARRMVWRWKGAAADLLEVELADKPPPMQTMQKDSIAAAEARAAAAAFEEKIAASAHDPRTRPWYFTELSKVSGAEWSLAKALAFEKRGIKTVGDLARASVDEEKYVRVVSAAKDFSKAQASFWKLKRAAAARLDVEIGAVPPKQSVAKPRPAKHQHVLDTVDRWVKHVSKEATFPADYVNALVVIARRRKA</sequence>
<organism evidence="1 2">
    <name type="scientific">Pelagomonas calceolata</name>
    <dbReference type="NCBI Taxonomy" id="35677"/>
    <lineage>
        <taxon>Eukaryota</taxon>
        <taxon>Sar</taxon>
        <taxon>Stramenopiles</taxon>
        <taxon>Ochrophyta</taxon>
        <taxon>Pelagophyceae</taxon>
        <taxon>Pelagomonadales</taxon>
        <taxon>Pelagomonadaceae</taxon>
        <taxon>Pelagomonas</taxon>
    </lineage>
</organism>
<gene>
    <name evidence="1" type="ORF">PECAL_5P11820</name>
</gene>
<evidence type="ECO:0000313" key="1">
    <source>
        <dbReference type="EMBL" id="CAH0376583.1"/>
    </source>
</evidence>
<evidence type="ECO:0000313" key="2">
    <source>
        <dbReference type="Proteomes" id="UP000789595"/>
    </source>
</evidence>
<dbReference type="AlphaFoldDB" id="A0A8J2SPT9"/>
<accession>A0A8J2SPT9</accession>
<keyword evidence="2" id="KW-1185">Reference proteome</keyword>
<dbReference type="EMBL" id="CAKKNE010000005">
    <property type="protein sequence ID" value="CAH0376583.1"/>
    <property type="molecule type" value="Genomic_DNA"/>
</dbReference>
<protein>
    <submittedName>
        <fullName evidence="1">Uncharacterized protein</fullName>
    </submittedName>
</protein>
<proteinExistence type="predicted"/>
<comment type="caution">
    <text evidence="1">The sequence shown here is derived from an EMBL/GenBank/DDBJ whole genome shotgun (WGS) entry which is preliminary data.</text>
</comment>
<reference evidence="1" key="1">
    <citation type="submission" date="2021-11" db="EMBL/GenBank/DDBJ databases">
        <authorList>
            <consortium name="Genoscope - CEA"/>
            <person name="William W."/>
        </authorList>
    </citation>
    <scope>NUCLEOTIDE SEQUENCE</scope>
</reference>
<name>A0A8J2SPT9_9STRA</name>
<dbReference type="Proteomes" id="UP000789595">
    <property type="component" value="Unassembled WGS sequence"/>
</dbReference>